<dbReference type="GO" id="GO:0071949">
    <property type="term" value="F:FAD binding"/>
    <property type="evidence" value="ECO:0007669"/>
    <property type="project" value="InterPro"/>
</dbReference>
<dbReference type="PANTHER" id="PTHR42659:SF2">
    <property type="entry name" value="XANTHINE DEHYDROGENASE SUBUNIT C-RELATED"/>
    <property type="match status" value="1"/>
</dbReference>
<dbReference type="PROSITE" id="PS51387">
    <property type="entry name" value="FAD_PCMH"/>
    <property type="match status" value="1"/>
</dbReference>
<dbReference type="Pfam" id="PF00941">
    <property type="entry name" value="FAD_binding_5"/>
    <property type="match status" value="1"/>
</dbReference>
<dbReference type="EMBL" id="VSSQ01002419">
    <property type="protein sequence ID" value="MPM15287.1"/>
    <property type="molecule type" value="Genomic_DNA"/>
</dbReference>
<dbReference type="InterPro" id="IPR051312">
    <property type="entry name" value="Diverse_Substr_Oxidored"/>
</dbReference>
<keyword evidence="3 5" id="KW-0560">Oxidoreductase</keyword>
<dbReference type="Gene3D" id="3.30.465.10">
    <property type="match status" value="1"/>
</dbReference>
<comment type="caution">
    <text evidence="5">The sequence shown here is derived from an EMBL/GenBank/DDBJ whole genome shotgun (WGS) entry which is preliminary data.</text>
</comment>
<evidence type="ECO:0000313" key="5">
    <source>
        <dbReference type="EMBL" id="MPM15287.1"/>
    </source>
</evidence>
<dbReference type="SUPFAM" id="SSF55447">
    <property type="entry name" value="CO dehydrogenase flavoprotein C-terminal domain-like"/>
    <property type="match status" value="1"/>
</dbReference>
<dbReference type="PANTHER" id="PTHR42659">
    <property type="entry name" value="XANTHINE DEHYDROGENASE SUBUNIT C-RELATED"/>
    <property type="match status" value="1"/>
</dbReference>
<organism evidence="5">
    <name type="scientific">bioreactor metagenome</name>
    <dbReference type="NCBI Taxonomy" id="1076179"/>
    <lineage>
        <taxon>unclassified sequences</taxon>
        <taxon>metagenomes</taxon>
        <taxon>ecological metagenomes</taxon>
    </lineage>
</organism>
<dbReference type="InterPro" id="IPR036683">
    <property type="entry name" value="CO_DH_flav_C_dom_sf"/>
</dbReference>
<dbReference type="InterPro" id="IPR005107">
    <property type="entry name" value="CO_DH_flav_C"/>
</dbReference>
<proteinExistence type="predicted"/>
<dbReference type="InterPro" id="IPR036318">
    <property type="entry name" value="FAD-bd_PCMH-like_sf"/>
</dbReference>
<keyword evidence="1" id="KW-0285">Flavoprotein</keyword>
<dbReference type="AlphaFoldDB" id="A0A644XH59"/>
<dbReference type="InterPro" id="IPR016166">
    <property type="entry name" value="FAD-bd_PCMH"/>
</dbReference>
<protein>
    <submittedName>
        <fullName evidence="5">Nicotinate dehydrogenase FAD-subunit</fullName>
        <ecNumber evidence="5">1.17.1.5</ecNumber>
    </submittedName>
</protein>
<feature type="domain" description="FAD-binding PCMH-type" evidence="4">
    <location>
        <begin position="1"/>
        <end position="85"/>
    </location>
</feature>
<dbReference type="Gene3D" id="3.30.390.50">
    <property type="entry name" value="CO dehydrogenase flavoprotein, C-terminal domain"/>
    <property type="match status" value="1"/>
</dbReference>
<accession>A0A644XH59</accession>
<evidence type="ECO:0000259" key="4">
    <source>
        <dbReference type="PROSITE" id="PS51387"/>
    </source>
</evidence>
<evidence type="ECO:0000256" key="1">
    <source>
        <dbReference type="ARBA" id="ARBA00022630"/>
    </source>
</evidence>
<dbReference type="EC" id="1.17.1.5" evidence="5"/>
<dbReference type="InterPro" id="IPR002346">
    <property type="entry name" value="Mopterin_DH_FAD-bd"/>
</dbReference>
<dbReference type="SMART" id="SM01092">
    <property type="entry name" value="CO_deh_flav_C"/>
    <property type="match status" value="1"/>
</dbReference>
<dbReference type="GO" id="GO:0050138">
    <property type="term" value="F:nicotinate dehydrogenase activity"/>
    <property type="evidence" value="ECO:0007669"/>
    <property type="project" value="UniProtKB-EC"/>
</dbReference>
<dbReference type="Pfam" id="PF03450">
    <property type="entry name" value="CO_deh_flav_C"/>
    <property type="match status" value="1"/>
</dbReference>
<keyword evidence="2" id="KW-0274">FAD</keyword>
<name>A0A644XH59_9ZZZZ</name>
<reference evidence="5" key="1">
    <citation type="submission" date="2019-08" db="EMBL/GenBank/DDBJ databases">
        <authorList>
            <person name="Kucharzyk K."/>
            <person name="Murdoch R.W."/>
            <person name="Higgins S."/>
            <person name="Loffler F."/>
        </authorList>
    </citation>
    <scope>NUCLEOTIDE SEQUENCE</scope>
</reference>
<sequence length="196" mass="21613">MLAAATAEIGAVQLRNRATIGGNIVNASPAGDTQSPLAVLNAAVLLDCMGELRELPFIDVISGSGKTALREREFLRAVRIPKLPNRFRWRFEKVGRRNAMSISRLTVSVVADVSNERKLNELRVGIGAAFQRPMRFLELEQSALGKPLSDGTVEQIAGAFSDILPQIAGRRASTDYKQPVCRMILARLLREMRDER</sequence>
<gene>
    <name evidence="5" type="primary">ndhF_1</name>
    <name evidence="5" type="ORF">SDC9_61655</name>
</gene>
<dbReference type="InterPro" id="IPR016169">
    <property type="entry name" value="FAD-bd_PCMH_sub2"/>
</dbReference>
<evidence type="ECO:0000256" key="2">
    <source>
        <dbReference type="ARBA" id="ARBA00022827"/>
    </source>
</evidence>
<dbReference type="SUPFAM" id="SSF56176">
    <property type="entry name" value="FAD-binding/transporter-associated domain-like"/>
    <property type="match status" value="1"/>
</dbReference>
<evidence type="ECO:0000256" key="3">
    <source>
        <dbReference type="ARBA" id="ARBA00023002"/>
    </source>
</evidence>